<dbReference type="EMBL" id="ABXX02000002">
    <property type="protein sequence ID" value="EEG71137.1"/>
    <property type="molecule type" value="Genomic_DNA"/>
</dbReference>
<reference evidence="1 2" key="1">
    <citation type="submission" date="2009-02" db="EMBL/GenBank/DDBJ databases">
        <title>Draft genome sequence of Bifidobacterium pseudocatenulatum (DSM 20438).</title>
        <authorList>
            <person name="Sudarsanam P."/>
            <person name="Ley R."/>
            <person name="Guruge J."/>
            <person name="Turnbaugh P.J."/>
            <person name="Mahowald M."/>
            <person name="Liep D."/>
            <person name="Gordon J."/>
        </authorList>
    </citation>
    <scope>NUCLEOTIDE SEQUENCE [LARGE SCALE GENOMIC DNA]</scope>
    <source>
        <strain evidence="1 2">DSM 20438</strain>
    </source>
</reference>
<evidence type="ECO:0000313" key="1">
    <source>
        <dbReference type="EMBL" id="EEG71137.1"/>
    </source>
</evidence>
<evidence type="ECO:0000313" key="2">
    <source>
        <dbReference type="Proteomes" id="UP000003875"/>
    </source>
</evidence>
<protein>
    <submittedName>
        <fullName evidence="1">Uncharacterized protein</fullName>
    </submittedName>
</protein>
<accession>C0BSI7</accession>
<comment type="caution">
    <text evidence="1">The sequence shown here is derived from an EMBL/GenBank/DDBJ whole genome shotgun (WGS) entry which is preliminary data.</text>
</comment>
<dbReference type="AlphaFoldDB" id="C0BSI7"/>
<name>C0BSI7_BIFPS</name>
<organism evidence="1 2">
    <name type="scientific">Bifidobacterium pseudocatenulatum DSM 20438 = JCM 1200 = LMG 10505</name>
    <dbReference type="NCBI Taxonomy" id="547043"/>
    <lineage>
        <taxon>Bacteria</taxon>
        <taxon>Bacillati</taxon>
        <taxon>Actinomycetota</taxon>
        <taxon>Actinomycetes</taxon>
        <taxon>Bifidobacteriales</taxon>
        <taxon>Bifidobacteriaceae</taxon>
        <taxon>Bifidobacterium</taxon>
    </lineage>
</organism>
<gene>
    <name evidence="1" type="ORF">BIFPSEUDO_03106</name>
</gene>
<proteinExistence type="predicted"/>
<dbReference type="Proteomes" id="UP000003875">
    <property type="component" value="Unassembled WGS sequence"/>
</dbReference>
<reference evidence="1 2" key="2">
    <citation type="submission" date="2009-02" db="EMBL/GenBank/DDBJ databases">
        <authorList>
            <person name="Fulton L."/>
            <person name="Clifton S."/>
            <person name="Fulton B."/>
            <person name="Xu J."/>
            <person name="Minx P."/>
            <person name="Pepin K.H."/>
            <person name="Johnson M."/>
            <person name="Bhonagiri V."/>
            <person name="Nash W.E."/>
            <person name="Mardis E.R."/>
            <person name="Wilson R.K."/>
        </authorList>
    </citation>
    <scope>NUCLEOTIDE SEQUENCE [LARGE SCALE GENOMIC DNA]</scope>
    <source>
        <strain evidence="1 2">DSM 20438</strain>
    </source>
</reference>
<sequence>MFSSTNGSITVNVMPFPTSLSTVMVPLEICILSTCDGRLTCV</sequence>